<comment type="caution">
    <text evidence="2">The sequence shown here is derived from an EMBL/GenBank/DDBJ whole genome shotgun (WGS) entry which is preliminary data.</text>
</comment>
<reference evidence="2" key="1">
    <citation type="submission" date="2020-10" db="EMBL/GenBank/DDBJ databases">
        <authorList>
            <person name="Muller C M."/>
        </authorList>
    </citation>
    <scope>NUCLEOTIDE SEQUENCE</scope>
    <source>
        <strain evidence="2">THUN-12</strain>
    </source>
</reference>
<evidence type="ECO:0000313" key="2">
    <source>
        <dbReference type="EMBL" id="CAD6506004.1"/>
    </source>
</evidence>
<evidence type="ECO:0000256" key="1">
    <source>
        <dbReference type="SAM" id="SignalP"/>
    </source>
</evidence>
<accession>A0A9W4GHU0</accession>
<gene>
    <name evidence="2" type="ORF">BGTH12_LOCUS7362</name>
</gene>
<dbReference type="EMBL" id="CAJHIT010000010">
    <property type="protein sequence ID" value="CAD6506004.1"/>
    <property type="molecule type" value="Genomic_DNA"/>
</dbReference>
<organism evidence="2 3">
    <name type="scientific">Blumeria graminis f. sp. triticale</name>
    <dbReference type="NCBI Taxonomy" id="1689686"/>
    <lineage>
        <taxon>Eukaryota</taxon>
        <taxon>Fungi</taxon>
        <taxon>Dikarya</taxon>
        <taxon>Ascomycota</taxon>
        <taxon>Pezizomycotina</taxon>
        <taxon>Leotiomycetes</taxon>
        <taxon>Erysiphales</taxon>
        <taxon>Erysiphaceae</taxon>
        <taxon>Blumeria</taxon>
    </lineage>
</organism>
<feature type="signal peptide" evidence="1">
    <location>
        <begin position="1"/>
        <end position="20"/>
    </location>
</feature>
<dbReference type="AlphaFoldDB" id="A0A9W4GHU0"/>
<keyword evidence="1" id="KW-0732">Signal</keyword>
<protein>
    <submittedName>
        <fullName evidence="2">BgTH12-06936</fullName>
    </submittedName>
</protein>
<proteinExistence type="predicted"/>
<feature type="chain" id="PRO_5040954941" evidence="1">
    <location>
        <begin position="21"/>
        <end position="405"/>
    </location>
</feature>
<sequence length="405" mass="47487">MWIKFGVFLTIFGLIHLIKCIDIAYSDVYLPDGTNGFVCNLDFYPIDHVRVVAQHAIESFFSKYHFRRFPKLFEDSQLFNVKSDILLSWPTMPGLNFYDNRNKGKVRLVVNTRGQIMGMVLIKPEDSNKEVSFERCNPVRKSLEEDNREKTSLNEYWDLVHPTIGYNCGLIFFPESTISRVKNLSSKIYSKKNPNRSRTSALLKKFTGHEFSGVDLHMYPVYHKRSYKVVFGSSAKYRAVFDMSNREFKGIINIENRKEKCASVWDLSSTLSHETYRPFSTINLEGMQHSYWPQTCLGHKFKSKTIWLTLEFALNHLMTVLNDRSPSLPFVRKKLLHLWLMRTPESHHNYLNDAYAIGYHTIDETYSLYHTKIQDSVLGNFQPCLQSDDDTIRRIQKDRIEIHNY</sequence>
<name>A0A9W4GHU0_BLUGR</name>
<evidence type="ECO:0000313" key="3">
    <source>
        <dbReference type="Proteomes" id="UP000683417"/>
    </source>
</evidence>
<dbReference type="Proteomes" id="UP000683417">
    <property type="component" value="Unassembled WGS sequence"/>
</dbReference>